<organism evidence="1 2">
    <name type="scientific">Hyphobacterium lacteum</name>
    <dbReference type="NCBI Taxonomy" id="3116575"/>
    <lineage>
        <taxon>Bacteria</taxon>
        <taxon>Pseudomonadati</taxon>
        <taxon>Pseudomonadota</taxon>
        <taxon>Alphaproteobacteria</taxon>
        <taxon>Maricaulales</taxon>
        <taxon>Maricaulaceae</taxon>
        <taxon>Hyphobacterium</taxon>
    </lineage>
</organism>
<evidence type="ECO:0000313" key="2">
    <source>
        <dbReference type="Proteomes" id="UP001354971"/>
    </source>
</evidence>
<protein>
    <recommendedName>
        <fullName evidence="3">SAM-dependent methyltransferase</fullName>
    </recommendedName>
</protein>
<comment type="caution">
    <text evidence="1">The sequence shown here is derived from an EMBL/GenBank/DDBJ whole genome shotgun (WGS) entry which is preliminary data.</text>
</comment>
<accession>A0ABU7LTT9</accession>
<reference evidence="1 2" key="1">
    <citation type="submission" date="2024-01" db="EMBL/GenBank/DDBJ databases">
        <title>Hyphobacterium bacterium isolated from marine sediment.</title>
        <authorList>
            <person name="Zhao S."/>
        </authorList>
    </citation>
    <scope>NUCLEOTIDE SEQUENCE [LARGE SCALE GENOMIC DNA]</scope>
    <source>
        <strain evidence="2">HN65</strain>
    </source>
</reference>
<keyword evidence="2" id="KW-1185">Reference proteome</keyword>
<evidence type="ECO:0008006" key="3">
    <source>
        <dbReference type="Google" id="ProtNLM"/>
    </source>
</evidence>
<evidence type="ECO:0000313" key="1">
    <source>
        <dbReference type="EMBL" id="MEE2527308.1"/>
    </source>
</evidence>
<name>A0ABU7LTT9_9PROT</name>
<dbReference type="RefSeq" id="WP_330199970.1">
    <property type="nucleotide sequence ID" value="NZ_JAZDRP010000011.1"/>
</dbReference>
<gene>
    <name evidence="1" type="ORF">V0U79_13155</name>
</gene>
<dbReference type="Proteomes" id="UP001354971">
    <property type="component" value="Unassembled WGS sequence"/>
</dbReference>
<proteinExistence type="predicted"/>
<sequence length="189" mass="20300">MAAVDTAFAPSFLSRLAAPIRKMQRSALRKRGPLDAALDDFLAEAAHPGDKVLQLGHSGGISAAFLDRGVYLNLVASSGAADLVEAICQLRGCSSARLRLFENVGSSGNVGEVDAVWLSRTSSLAVLAAHYRHAEHRIRTGGSLYLDGLDTEHGKALFKQMQNDEAWRLDEVISGDVAVFRRALVLETV</sequence>
<dbReference type="EMBL" id="JAZDRP010000011">
    <property type="protein sequence ID" value="MEE2527308.1"/>
    <property type="molecule type" value="Genomic_DNA"/>
</dbReference>